<reference evidence="1" key="2">
    <citation type="journal article" date="2022" name="New Phytol.">
        <title>Evolutionary transition to the ectomycorrhizal habit in the genomes of a hyperdiverse lineage of mushroom-forming fungi.</title>
        <authorList>
            <person name="Looney B."/>
            <person name="Miyauchi S."/>
            <person name="Morin E."/>
            <person name="Drula E."/>
            <person name="Courty P.E."/>
            <person name="Kohler A."/>
            <person name="Kuo A."/>
            <person name="LaButti K."/>
            <person name="Pangilinan J."/>
            <person name="Lipzen A."/>
            <person name="Riley R."/>
            <person name="Andreopoulos W."/>
            <person name="He G."/>
            <person name="Johnson J."/>
            <person name="Nolan M."/>
            <person name="Tritt A."/>
            <person name="Barry K.W."/>
            <person name="Grigoriev I.V."/>
            <person name="Nagy L.G."/>
            <person name="Hibbett D."/>
            <person name="Henrissat B."/>
            <person name="Matheny P.B."/>
            <person name="Labbe J."/>
            <person name="Martin F.M."/>
        </authorList>
    </citation>
    <scope>NUCLEOTIDE SEQUENCE</scope>
    <source>
        <strain evidence="1">FP105234-sp</strain>
    </source>
</reference>
<organism evidence="1 2">
    <name type="scientific">Auriscalpium vulgare</name>
    <dbReference type="NCBI Taxonomy" id="40419"/>
    <lineage>
        <taxon>Eukaryota</taxon>
        <taxon>Fungi</taxon>
        <taxon>Dikarya</taxon>
        <taxon>Basidiomycota</taxon>
        <taxon>Agaricomycotina</taxon>
        <taxon>Agaricomycetes</taxon>
        <taxon>Russulales</taxon>
        <taxon>Auriscalpiaceae</taxon>
        <taxon>Auriscalpium</taxon>
    </lineage>
</organism>
<gene>
    <name evidence="1" type="ORF">FA95DRAFT_785266</name>
</gene>
<evidence type="ECO:0000313" key="1">
    <source>
        <dbReference type="EMBL" id="KAI0041001.1"/>
    </source>
</evidence>
<proteinExistence type="predicted"/>
<evidence type="ECO:0000313" key="2">
    <source>
        <dbReference type="Proteomes" id="UP000814033"/>
    </source>
</evidence>
<dbReference type="EMBL" id="MU276152">
    <property type="protein sequence ID" value="KAI0041001.1"/>
    <property type="molecule type" value="Genomic_DNA"/>
</dbReference>
<protein>
    <submittedName>
        <fullName evidence="1">Uncharacterized protein</fullName>
    </submittedName>
</protein>
<keyword evidence="2" id="KW-1185">Reference proteome</keyword>
<sequence>MDFSSATRATATHTQLRPRLKLRLPALLPHFISLEAMSQPIKSRTKASSTNGIKKSSARRPTPAFTVYRDEPEQPVLVAPTAAHLDPAQVFIPGNSGRHSPTLFTKKGRESIKAMKQAGRTNALPLPNLPALNKHTTVTDKKRKSRRFLNPRIAGDEIDIDMMDMEGFSDVSSWGSATRYGPAYEGVLPELFLTSLSVTRVSSLRPRSVGRSSRARRWALLVARPPPTRPPSLRLGTCPLPLTATTT</sequence>
<name>A0ACB8RBE9_9AGAM</name>
<reference evidence="1" key="1">
    <citation type="submission" date="2021-02" db="EMBL/GenBank/DDBJ databases">
        <authorList>
            <consortium name="DOE Joint Genome Institute"/>
            <person name="Ahrendt S."/>
            <person name="Looney B.P."/>
            <person name="Miyauchi S."/>
            <person name="Morin E."/>
            <person name="Drula E."/>
            <person name="Courty P.E."/>
            <person name="Chicoki N."/>
            <person name="Fauchery L."/>
            <person name="Kohler A."/>
            <person name="Kuo A."/>
            <person name="Labutti K."/>
            <person name="Pangilinan J."/>
            <person name="Lipzen A."/>
            <person name="Riley R."/>
            <person name="Andreopoulos W."/>
            <person name="He G."/>
            <person name="Johnson J."/>
            <person name="Barry K.W."/>
            <person name="Grigoriev I.V."/>
            <person name="Nagy L."/>
            <person name="Hibbett D."/>
            <person name="Henrissat B."/>
            <person name="Matheny P.B."/>
            <person name="Labbe J."/>
            <person name="Martin F."/>
        </authorList>
    </citation>
    <scope>NUCLEOTIDE SEQUENCE</scope>
    <source>
        <strain evidence="1">FP105234-sp</strain>
    </source>
</reference>
<comment type="caution">
    <text evidence="1">The sequence shown here is derived from an EMBL/GenBank/DDBJ whole genome shotgun (WGS) entry which is preliminary data.</text>
</comment>
<dbReference type="Proteomes" id="UP000814033">
    <property type="component" value="Unassembled WGS sequence"/>
</dbReference>
<accession>A0ACB8RBE9</accession>